<dbReference type="InterPro" id="IPR036390">
    <property type="entry name" value="WH_DNA-bd_sf"/>
</dbReference>
<dbReference type="PANTHER" id="PTHR30126:SF40">
    <property type="entry name" value="HTH-TYPE TRANSCRIPTIONAL REGULATOR GLTR"/>
    <property type="match status" value="1"/>
</dbReference>
<reference evidence="5" key="1">
    <citation type="journal article" date="2015" name="BMC Genomics">
        <title>Genome mining reveals unlocked bioactive potential of marine Gram-negative bacteria.</title>
        <authorList>
            <person name="Machado H."/>
            <person name="Sonnenschein E.C."/>
            <person name="Melchiorsen J."/>
            <person name="Gram L."/>
        </authorList>
    </citation>
    <scope>NUCLEOTIDE SEQUENCE</scope>
    <source>
        <strain evidence="5">S2052</strain>
    </source>
</reference>
<dbReference type="InterPro" id="IPR005119">
    <property type="entry name" value="LysR_subst-bd"/>
</dbReference>
<evidence type="ECO:0000256" key="1">
    <source>
        <dbReference type="ARBA" id="ARBA00009437"/>
    </source>
</evidence>
<dbReference type="Pfam" id="PF00126">
    <property type="entry name" value="HTH_1"/>
    <property type="match status" value="1"/>
</dbReference>
<accession>A0A837G6C0</accession>
<dbReference type="Gene3D" id="3.40.190.10">
    <property type="entry name" value="Periplasmic binding protein-like II"/>
    <property type="match status" value="2"/>
</dbReference>
<dbReference type="InterPro" id="IPR036388">
    <property type="entry name" value="WH-like_DNA-bd_sf"/>
</dbReference>
<sequence length="295" mass="33002">MLDVSDIKLLQKVTELGSINKAADELYMSQPTLSKRISRLEQTLNVKLFFRHSSGMQPTDVTNYLIKNGQLVQAKLDSMCRHVERLASLEGGKLNIGVGPIIEQLYFPKVLLDFVEQTSQVKTLLKTANASELLTMTMDGHLDIAVGPFNIDDLPNELISAPVQGAPIVFVARPEHPLFSDKKLNWDKLKQYPVIAPDAGNTLKSYHSSQFNSDFVQITCDNYTTSKSLVKTSDFLTAGPRLLFSREIQEQQLAEIPLESNIYWQSSWIARREAVYTPTVNKFIKILESNALAGG</sequence>
<dbReference type="InterPro" id="IPR000847">
    <property type="entry name" value="LysR_HTH_N"/>
</dbReference>
<dbReference type="Gene3D" id="1.10.10.10">
    <property type="entry name" value="Winged helix-like DNA-binding domain superfamily/Winged helix DNA-binding domain"/>
    <property type="match status" value="1"/>
</dbReference>
<dbReference type="PROSITE" id="PS50931">
    <property type="entry name" value="HTH_LYSR"/>
    <property type="match status" value="1"/>
</dbReference>
<dbReference type="PANTHER" id="PTHR30126">
    <property type="entry name" value="HTH-TYPE TRANSCRIPTIONAL REGULATOR"/>
    <property type="match status" value="1"/>
</dbReference>
<dbReference type="GO" id="GO:0000976">
    <property type="term" value="F:transcription cis-regulatory region binding"/>
    <property type="evidence" value="ECO:0007669"/>
    <property type="project" value="TreeGrafter"/>
</dbReference>
<dbReference type="RefSeq" id="WP_045986385.1">
    <property type="nucleotide sequence ID" value="NZ_CP063052.1"/>
</dbReference>
<dbReference type="SUPFAM" id="SSF46785">
    <property type="entry name" value="Winged helix' DNA-binding domain"/>
    <property type="match status" value="1"/>
</dbReference>
<comment type="caution">
    <text evidence="5">The sequence shown here is derived from an EMBL/GenBank/DDBJ whole genome shotgun (WGS) entry which is preliminary data.</text>
</comment>
<dbReference type="EMBL" id="JXXR01000016">
    <property type="protein sequence ID" value="KJY71269.1"/>
    <property type="molecule type" value="Genomic_DNA"/>
</dbReference>
<dbReference type="CDD" id="cd05466">
    <property type="entry name" value="PBP2_LTTR_substrate"/>
    <property type="match status" value="1"/>
</dbReference>
<evidence type="ECO:0000256" key="3">
    <source>
        <dbReference type="ARBA" id="ARBA00023125"/>
    </source>
</evidence>
<protein>
    <submittedName>
        <fullName evidence="5">LysR family transcriptional regulator</fullName>
    </submittedName>
</protein>
<evidence type="ECO:0000256" key="2">
    <source>
        <dbReference type="ARBA" id="ARBA00023015"/>
    </source>
</evidence>
<dbReference type="GO" id="GO:0003700">
    <property type="term" value="F:DNA-binding transcription factor activity"/>
    <property type="evidence" value="ECO:0007669"/>
    <property type="project" value="InterPro"/>
</dbReference>
<dbReference type="Pfam" id="PF03466">
    <property type="entry name" value="LysR_substrate"/>
    <property type="match status" value="1"/>
</dbReference>
<keyword evidence="2" id="KW-0805">Transcription regulation</keyword>
<keyword evidence="3" id="KW-0238">DNA-binding</keyword>
<gene>
    <name evidence="5" type="ORF">TW71_14745</name>
</gene>
<evidence type="ECO:0000256" key="4">
    <source>
        <dbReference type="ARBA" id="ARBA00023163"/>
    </source>
</evidence>
<evidence type="ECO:0000313" key="5">
    <source>
        <dbReference type="EMBL" id="KJY71269.1"/>
    </source>
</evidence>
<dbReference type="SUPFAM" id="SSF53850">
    <property type="entry name" value="Periplasmic binding protein-like II"/>
    <property type="match status" value="1"/>
</dbReference>
<comment type="similarity">
    <text evidence="1">Belongs to the LysR transcriptional regulatory family.</text>
</comment>
<dbReference type="AlphaFoldDB" id="A0A837G6C0"/>
<organism evidence="5">
    <name type="scientific">Vibrio coralliilyticus</name>
    <dbReference type="NCBI Taxonomy" id="190893"/>
    <lineage>
        <taxon>Bacteria</taxon>
        <taxon>Pseudomonadati</taxon>
        <taxon>Pseudomonadota</taxon>
        <taxon>Gammaproteobacteria</taxon>
        <taxon>Vibrionales</taxon>
        <taxon>Vibrionaceae</taxon>
        <taxon>Vibrio</taxon>
    </lineage>
</organism>
<dbReference type="PRINTS" id="PR00039">
    <property type="entry name" value="HTHLYSR"/>
</dbReference>
<proteinExistence type="inferred from homology"/>
<keyword evidence="4" id="KW-0804">Transcription</keyword>
<name>A0A837G6C0_9VIBR</name>